<sequence length="65" mass="7335">MQFLIYDTQGDFTKGSQDTTTFGKSRRIAALSIESLLKRAANANNISDISIVDIFFLLDQHLDLR</sequence>
<accession>H0EWB7</accession>
<dbReference type="InParanoid" id="H0EWB7"/>
<evidence type="ECO:0000313" key="1">
    <source>
        <dbReference type="EMBL" id="EHK97159.1"/>
    </source>
</evidence>
<dbReference type="HOGENOM" id="CLU_2849879_0_0_1"/>
<gene>
    <name evidence="1" type="ORF">M7I_7080</name>
</gene>
<keyword evidence="2" id="KW-1185">Reference proteome</keyword>
<evidence type="ECO:0000313" key="2">
    <source>
        <dbReference type="Proteomes" id="UP000005446"/>
    </source>
</evidence>
<reference evidence="1 2" key="1">
    <citation type="journal article" date="2012" name="Eukaryot. Cell">
        <title>Genome sequence of the fungus Glarea lozoyensis: the first genome sequence of a species from the Helotiaceae family.</title>
        <authorList>
            <person name="Youssar L."/>
            <person name="Gruening B.A."/>
            <person name="Erxleben A."/>
            <person name="Guenther S."/>
            <person name="Huettel W."/>
        </authorList>
    </citation>
    <scope>NUCLEOTIDE SEQUENCE [LARGE SCALE GENOMIC DNA]</scope>
    <source>
        <strain evidence="2">ATCC 74030 / MF5533</strain>
    </source>
</reference>
<comment type="caution">
    <text evidence="1">The sequence shown here is derived from an EMBL/GenBank/DDBJ whole genome shotgun (WGS) entry which is preliminary data.</text>
</comment>
<organism evidence="1 2">
    <name type="scientific">Glarea lozoyensis (strain ATCC 74030 / MF5533)</name>
    <dbReference type="NCBI Taxonomy" id="1104152"/>
    <lineage>
        <taxon>Eukaryota</taxon>
        <taxon>Fungi</taxon>
        <taxon>Dikarya</taxon>
        <taxon>Ascomycota</taxon>
        <taxon>Pezizomycotina</taxon>
        <taxon>Leotiomycetes</taxon>
        <taxon>Helotiales</taxon>
        <taxon>Helotiaceae</taxon>
        <taxon>Glarea</taxon>
    </lineage>
</organism>
<dbReference type="AlphaFoldDB" id="H0EWB7"/>
<proteinExistence type="predicted"/>
<protein>
    <submittedName>
        <fullName evidence="1">Uncharacterized protein</fullName>
    </submittedName>
</protein>
<dbReference type="Proteomes" id="UP000005446">
    <property type="component" value="Unassembled WGS sequence"/>
</dbReference>
<name>H0EWB7_GLAL7</name>
<dbReference type="EMBL" id="AGUE01000207">
    <property type="protein sequence ID" value="EHK97159.1"/>
    <property type="molecule type" value="Genomic_DNA"/>
</dbReference>